<dbReference type="InterPro" id="IPR016181">
    <property type="entry name" value="Acyl_CoA_acyltransferase"/>
</dbReference>
<reference evidence="2 3" key="2">
    <citation type="journal article" date="2016" name="Environ. Microbiol. Rep.">
        <title>Metagenomic evidence for the presence of phototrophic Gemmatimonadetes bacteria in diverse environments.</title>
        <authorList>
            <person name="Zeng Y."/>
            <person name="Baumbach J."/>
            <person name="Barbosa E.G."/>
            <person name="Azevedo V."/>
            <person name="Zhang C."/>
            <person name="Koblizek M."/>
        </authorList>
    </citation>
    <scope>NUCLEOTIDE SEQUENCE [LARGE SCALE GENOMIC DNA]</scope>
    <source>
        <strain evidence="2 3">AP64</strain>
    </source>
</reference>
<sequence>MIEITHAVVAHEIETVRLLLMEYQAQLDVDLAYQDFETEVRHLPGAYAGPSGRLLLATLENQPVGMVALRDAGGGRAEMKRLFVRPTGRGHGVGRALVARLLREARAARYEEVVLDTLPSMQSAQRLYEQFGFVDIPAYRASPVPGTRYLGLTLGVV</sequence>
<dbReference type="InterPro" id="IPR000182">
    <property type="entry name" value="GNAT_dom"/>
</dbReference>
<dbReference type="OrthoDB" id="67353at2"/>
<accession>A0A143BP41</accession>
<dbReference type="AlphaFoldDB" id="A0A143BP41"/>
<name>A0A143BP41_9BACT</name>
<keyword evidence="2" id="KW-0808">Transferase</keyword>
<dbReference type="PANTHER" id="PTHR43305">
    <property type="entry name" value="FAMILY N-ACETYLTRANSFERASE, PUTATIVE (AFU_ORTHOLOGUE AFUA_2G01380)-RELATED"/>
    <property type="match status" value="1"/>
</dbReference>
<dbReference type="KEGG" id="gph:GEMMAAP_19565"/>
<dbReference type="STRING" id="1379270.GEMMAAP_19565"/>
<organism evidence="2 3">
    <name type="scientific">Gemmatimonas phototrophica</name>
    <dbReference type="NCBI Taxonomy" id="1379270"/>
    <lineage>
        <taxon>Bacteria</taxon>
        <taxon>Pseudomonadati</taxon>
        <taxon>Gemmatimonadota</taxon>
        <taxon>Gemmatimonadia</taxon>
        <taxon>Gemmatimonadales</taxon>
        <taxon>Gemmatimonadaceae</taxon>
        <taxon>Gemmatimonas</taxon>
    </lineage>
</organism>
<dbReference type="SUPFAM" id="SSF55729">
    <property type="entry name" value="Acyl-CoA N-acyltransferases (Nat)"/>
    <property type="match status" value="1"/>
</dbReference>
<proteinExistence type="predicted"/>
<dbReference type="RefSeq" id="WP_026848891.1">
    <property type="nucleotide sequence ID" value="NZ_CP011454.1"/>
</dbReference>
<dbReference type="PROSITE" id="PS51186">
    <property type="entry name" value="GNAT"/>
    <property type="match status" value="1"/>
</dbReference>
<keyword evidence="3" id="KW-1185">Reference proteome</keyword>
<evidence type="ECO:0000259" key="1">
    <source>
        <dbReference type="PROSITE" id="PS51186"/>
    </source>
</evidence>
<dbReference type="Gene3D" id="3.40.630.30">
    <property type="match status" value="1"/>
</dbReference>
<evidence type="ECO:0000313" key="3">
    <source>
        <dbReference type="Proteomes" id="UP000076404"/>
    </source>
</evidence>
<evidence type="ECO:0000313" key="2">
    <source>
        <dbReference type="EMBL" id="AMW06393.1"/>
    </source>
</evidence>
<dbReference type="GO" id="GO:0016747">
    <property type="term" value="F:acyltransferase activity, transferring groups other than amino-acyl groups"/>
    <property type="evidence" value="ECO:0007669"/>
    <property type="project" value="InterPro"/>
</dbReference>
<reference evidence="2 3" key="1">
    <citation type="journal article" date="2014" name="Proc. Natl. Acad. Sci. U.S.A.">
        <title>Functional type 2 photosynthetic reaction centers found in the rare bacterial phylum Gemmatimonadetes.</title>
        <authorList>
            <person name="Zeng Y."/>
            <person name="Feng F."/>
            <person name="Medova H."/>
            <person name="Dean J."/>
            <person name="Koblizek M."/>
        </authorList>
    </citation>
    <scope>NUCLEOTIDE SEQUENCE [LARGE SCALE GENOMIC DNA]</scope>
    <source>
        <strain evidence="2 3">AP64</strain>
    </source>
</reference>
<dbReference type="InterPro" id="IPR052777">
    <property type="entry name" value="Acetyltransferase_Enz"/>
</dbReference>
<dbReference type="EMBL" id="CP011454">
    <property type="protein sequence ID" value="AMW06393.1"/>
    <property type="molecule type" value="Genomic_DNA"/>
</dbReference>
<dbReference type="PANTHER" id="PTHR43305:SF1">
    <property type="entry name" value="FAMILY N-ACETYLTRANSFERASE, PUTATIVE (AFU_ORTHOLOGUE AFUA_2G01380)-RELATED"/>
    <property type="match status" value="1"/>
</dbReference>
<gene>
    <name evidence="2" type="ORF">GEMMAAP_19565</name>
</gene>
<dbReference type="eggNOG" id="COG0456">
    <property type="taxonomic scope" value="Bacteria"/>
</dbReference>
<feature type="domain" description="N-acetyltransferase" evidence="1">
    <location>
        <begin position="2"/>
        <end position="155"/>
    </location>
</feature>
<dbReference type="Proteomes" id="UP000076404">
    <property type="component" value="Chromosome"/>
</dbReference>
<dbReference type="CDD" id="cd04301">
    <property type="entry name" value="NAT_SF"/>
    <property type="match status" value="1"/>
</dbReference>
<dbReference type="Pfam" id="PF00583">
    <property type="entry name" value="Acetyltransf_1"/>
    <property type="match status" value="1"/>
</dbReference>
<protein>
    <submittedName>
        <fullName evidence="2">Acetyltransferase</fullName>
    </submittedName>
</protein>